<dbReference type="InterPro" id="IPR045175">
    <property type="entry name" value="M28_fam"/>
</dbReference>
<sequence length="555" mass="60504">MIKKLLLGSALTAMTFAASAHNHSTAEHSSKAHASTEGAFSPDTQRIKSHLFFLADDLLEGRDTGSRGHDIAALYIATEFAKYGLTPAGTDGFIQDVSFRKANLVQESPQFTLTKNGNTVDFAYPKQYLAGPSLLNVDAKVSGEMVFVGYGIVADELSHNDYEGVDVDGKIVVALAGKPSDFPSEEGAHFASGYQKQKYAVDNGAIGMITITTPKNEKVRPYQSRLSYIHTPRMAWLNDDNEPANSFPQLKGGAYMSEGAARTLFEGAERSLDDVYADLEADKVPKGFALQGTVDISKKSVHDTITSPNVVGMLEGSDPTLKDEYVVFSAHSDHIGFAKTVKKDNINNGAMDNASGTSVMLETARLFREMKQKPKRSILFVSVTGEEKGLLGADYFARNPTVPVTSMVANVNLDMPILTYEFADVIAFGANHSDLQQSVEKAAANADIELSPDPWPEQALFTRSDHYAFVKQGVPSVFMVPGLKSKDPSVDGSKVFGQFLSTHYHKPSDDVNQPFNWKAAETFTKVNAQIGWTLANQEDKPQWNEGDFFGDTFSK</sequence>
<dbReference type="SUPFAM" id="SSF53187">
    <property type="entry name" value="Zn-dependent exopeptidases"/>
    <property type="match status" value="1"/>
</dbReference>
<dbReference type="Pfam" id="PF04389">
    <property type="entry name" value="Peptidase_M28"/>
    <property type="match status" value="1"/>
</dbReference>
<feature type="chain" id="PRO_5026943350" evidence="1">
    <location>
        <begin position="21"/>
        <end position="555"/>
    </location>
</feature>
<dbReference type="InterPro" id="IPR007484">
    <property type="entry name" value="Peptidase_M28"/>
</dbReference>
<dbReference type="GO" id="GO:0006508">
    <property type="term" value="P:proteolysis"/>
    <property type="evidence" value="ECO:0007669"/>
    <property type="project" value="InterPro"/>
</dbReference>
<dbReference type="PANTHER" id="PTHR12147:SF26">
    <property type="entry name" value="PEPTIDASE M28 DOMAIN-CONTAINING PROTEIN"/>
    <property type="match status" value="1"/>
</dbReference>
<proteinExistence type="predicted"/>
<dbReference type="RefSeq" id="WP_163107745.1">
    <property type="nucleotide sequence ID" value="NZ_JAAAWO010000017.1"/>
</dbReference>
<evidence type="ECO:0000313" key="4">
    <source>
        <dbReference type="Proteomes" id="UP000471381"/>
    </source>
</evidence>
<evidence type="ECO:0000259" key="2">
    <source>
        <dbReference type="Pfam" id="PF04389"/>
    </source>
</evidence>
<organism evidence="3 4">
    <name type="scientific">Alteromonas genovensis</name>
    <dbReference type="NCBI Taxonomy" id="471225"/>
    <lineage>
        <taxon>Bacteria</taxon>
        <taxon>Pseudomonadati</taxon>
        <taxon>Pseudomonadota</taxon>
        <taxon>Gammaproteobacteria</taxon>
        <taxon>Alteromonadales</taxon>
        <taxon>Alteromonadaceae</taxon>
        <taxon>Alteromonas/Salinimonas group</taxon>
        <taxon>Alteromonas</taxon>
    </lineage>
</organism>
<feature type="domain" description="Peptidase M28" evidence="2">
    <location>
        <begin position="309"/>
        <end position="529"/>
    </location>
</feature>
<dbReference type="GO" id="GO:0008235">
    <property type="term" value="F:metalloexopeptidase activity"/>
    <property type="evidence" value="ECO:0007669"/>
    <property type="project" value="InterPro"/>
</dbReference>
<dbReference type="InterPro" id="IPR046450">
    <property type="entry name" value="PA_dom_sf"/>
</dbReference>
<dbReference type="Proteomes" id="UP000471381">
    <property type="component" value="Unassembled WGS sequence"/>
</dbReference>
<accession>A0A6N9TIT6</accession>
<evidence type="ECO:0000313" key="3">
    <source>
        <dbReference type="EMBL" id="NDW17233.1"/>
    </source>
</evidence>
<dbReference type="SUPFAM" id="SSF52025">
    <property type="entry name" value="PA domain"/>
    <property type="match status" value="1"/>
</dbReference>
<dbReference type="Gene3D" id="3.50.30.30">
    <property type="match status" value="1"/>
</dbReference>
<protein>
    <submittedName>
        <fullName evidence="3">M28 family peptidase</fullName>
    </submittedName>
</protein>
<feature type="signal peptide" evidence="1">
    <location>
        <begin position="1"/>
        <end position="20"/>
    </location>
</feature>
<gene>
    <name evidence="3" type="ORF">GTQ48_17085</name>
</gene>
<dbReference type="EMBL" id="JAAAWO010000017">
    <property type="protein sequence ID" value="NDW17233.1"/>
    <property type="molecule type" value="Genomic_DNA"/>
</dbReference>
<reference evidence="3 4" key="1">
    <citation type="submission" date="2020-01" db="EMBL/GenBank/DDBJ databases">
        <title>Genomes of bacteria type strains.</title>
        <authorList>
            <person name="Chen J."/>
            <person name="Zhu S."/>
            <person name="Yang J."/>
        </authorList>
    </citation>
    <scope>NUCLEOTIDE SEQUENCE [LARGE SCALE GENOMIC DNA]</scope>
    <source>
        <strain evidence="3 4">LMG 24078</strain>
    </source>
</reference>
<dbReference type="CDD" id="cd04820">
    <property type="entry name" value="PA_M28_1_1"/>
    <property type="match status" value="1"/>
</dbReference>
<evidence type="ECO:0000256" key="1">
    <source>
        <dbReference type="SAM" id="SignalP"/>
    </source>
</evidence>
<dbReference type="Gene3D" id="3.40.630.10">
    <property type="entry name" value="Zn peptidases"/>
    <property type="match status" value="2"/>
</dbReference>
<comment type="caution">
    <text evidence="3">The sequence shown here is derived from an EMBL/GenBank/DDBJ whole genome shotgun (WGS) entry which is preliminary data.</text>
</comment>
<dbReference type="AlphaFoldDB" id="A0A6N9TIT6"/>
<name>A0A6N9TIT6_9ALTE</name>
<dbReference type="PANTHER" id="PTHR12147">
    <property type="entry name" value="METALLOPEPTIDASE M28 FAMILY MEMBER"/>
    <property type="match status" value="1"/>
</dbReference>
<keyword evidence="1" id="KW-0732">Signal</keyword>
<keyword evidence="4" id="KW-1185">Reference proteome</keyword>